<gene>
    <name evidence="2" type="ORF">M0812_00780</name>
</gene>
<sequence length="135" mass="14830">MQTVINVSTSKRCEMLDITEEIKKIVKKSEINAGLCNIFVAGATAGIMIQENWDESVQTDVINFLGKLIPKGIWIHDKQDGNGDSHLKSGLIGPSETIPIVEGSLGLGTWQNIFLCEFDGPRTKRKIIVTITSCK</sequence>
<dbReference type="InterPro" id="IPR035917">
    <property type="entry name" value="YjbQ-like_sf"/>
</dbReference>
<accession>A0AAV8A5L7</accession>
<dbReference type="EMBL" id="JANTQA010000015">
    <property type="protein sequence ID" value="KAJ3448301.1"/>
    <property type="molecule type" value="Genomic_DNA"/>
</dbReference>
<name>A0AAV8A5L7_9EUKA</name>
<organism evidence="2 3">
    <name type="scientific">Anaeramoeba flamelloides</name>
    <dbReference type="NCBI Taxonomy" id="1746091"/>
    <lineage>
        <taxon>Eukaryota</taxon>
        <taxon>Metamonada</taxon>
        <taxon>Anaeramoebidae</taxon>
        <taxon>Anaeramoeba</taxon>
    </lineage>
</organism>
<dbReference type="SUPFAM" id="SSF111038">
    <property type="entry name" value="YjbQ-like"/>
    <property type="match status" value="1"/>
</dbReference>
<dbReference type="Pfam" id="PF01894">
    <property type="entry name" value="YjbQ"/>
    <property type="match status" value="1"/>
</dbReference>
<evidence type="ECO:0008006" key="4">
    <source>
        <dbReference type="Google" id="ProtNLM"/>
    </source>
</evidence>
<dbReference type="PANTHER" id="PTHR30615">
    <property type="entry name" value="UNCHARACTERIZED PROTEIN YJBQ-RELATED"/>
    <property type="match status" value="1"/>
</dbReference>
<dbReference type="InterPro" id="IPR001602">
    <property type="entry name" value="UPF0047_YjbQ-like"/>
</dbReference>
<comment type="similarity">
    <text evidence="1">Belongs to the UPF0047 family.</text>
</comment>
<dbReference type="AlphaFoldDB" id="A0AAV8A5L7"/>
<dbReference type="Proteomes" id="UP001146793">
    <property type="component" value="Unassembled WGS sequence"/>
</dbReference>
<dbReference type="PANTHER" id="PTHR30615:SF8">
    <property type="entry name" value="UPF0047 PROTEIN C4A8.02C"/>
    <property type="match status" value="1"/>
</dbReference>
<evidence type="ECO:0000256" key="1">
    <source>
        <dbReference type="ARBA" id="ARBA00005534"/>
    </source>
</evidence>
<dbReference type="PROSITE" id="PS01314">
    <property type="entry name" value="UPF0047"/>
    <property type="match status" value="1"/>
</dbReference>
<reference evidence="2" key="1">
    <citation type="submission" date="2022-08" db="EMBL/GenBank/DDBJ databases">
        <title>Novel sulphate-reducing endosymbionts in the free-living metamonad Anaeramoeba.</title>
        <authorList>
            <person name="Jerlstrom-Hultqvist J."/>
            <person name="Cepicka I."/>
            <person name="Gallot-Lavallee L."/>
            <person name="Salas-Leiva D."/>
            <person name="Curtis B.A."/>
            <person name="Zahonova K."/>
            <person name="Pipaliya S."/>
            <person name="Dacks J."/>
            <person name="Roger A.J."/>
        </authorList>
    </citation>
    <scope>NUCLEOTIDE SEQUENCE</scope>
    <source>
        <strain evidence="2">Busselton2</strain>
    </source>
</reference>
<evidence type="ECO:0000313" key="2">
    <source>
        <dbReference type="EMBL" id="KAJ3448301.1"/>
    </source>
</evidence>
<evidence type="ECO:0000313" key="3">
    <source>
        <dbReference type="Proteomes" id="UP001146793"/>
    </source>
</evidence>
<dbReference type="Gene3D" id="2.60.120.460">
    <property type="entry name" value="YjbQ-like"/>
    <property type="match status" value="1"/>
</dbReference>
<dbReference type="NCBIfam" id="TIGR00149">
    <property type="entry name" value="TIGR00149_YjbQ"/>
    <property type="match status" value="1"/>
</dbReference>
<comment type="caution">
    <text evidence="2">The sequence shown here is derived from an EMBL/GenBank/DDBJ whole genome shotgun (WGS) entry which is preliminary data.</text>
</comment>
<dbReference type="PIRSF" id="PIRSF004681">
    <property type="entry name" value="UCP004681"/>
    <property type="match status" value="1"/>
</dbReference>
<protein>
    <recommendedName>
        <fullName evidence="4">Secondary thiamine-phosphate synthase enzyme</fullName>
    </recommendedName>
</protein>
<proteinExistence type="inferred from homology"/>